<evidence type="ECO:0000256" key="6">
    <source>
        <dbReference type="ARBA" id="ARBA00022553"/>
    </source>
</evidence>
<feature type="compositionally biased region" description="Polar residues" evidence="24">
    <location>
        <begin position="217"/>
        <end position="227"/>
    </location>
</feature>
<comment type="subcellular location">
    <subcellularLocation>
        <location evidence="3">Cytoplasm</location>
    </subcellularLocation>
    <subcellularLocation>
        <location evidence="2">Nucleus</location>
    </subcellularLocation>
</comment>
<feature type="domain" description="Helicase ATP-binding" evidence="26">
    <location>
        <begin position="780"/>
        <end position="958"/>
    </location>
</feature>
<dbReference type="InterPro" id="IPR014001">
    <property type="entry name" value="Helicase_ATP-bd"/>
</dbReference>
<dbReference type="GO" id="GO:0005524">
    <property type="term" value="F:ATP binding"/>
    <property type="evidence" value="ECO:0007669"/>
    <property type="project" value="UniProtKB-KW"/>
</dbReference>
<evidence type="ECO:0000256" key="15">
    <source>
        <dbReference type="ARBA" id="ARBA00023242"/>
    </source>
</evidence>
<evidence type="ECO:0000313" key="29">
    <source>
        <dbReference type="Proteomes" id="UP001187415"/>
    </source>
</evidence>
<dbReference type="PANTHER" id="PTHR13710">
    <property type="entry name" value="DNA HELICASE RECQ FAMILY MEMBER"/>
    <property type="match status" value="1"/>
</dbReference>
<dbReference type="SUPFAM" id="SSF57756">
    <property type="entry name" value="Retrovirus zinc finger-like domains"/>
    <property type="match status" value="1"/>
</dbReference>
<evidence type="ECO:0000256" key="23">
    <source>
        <dbReference type="PROSITE-ProRule" id="PRU00047"/>
    </source>
</evidence>
<evidence type="ECO:0000259" key="25">
    <source>
        <dbReference type="PROSITE" id="PS50158"/>
    </source>
</evidence>
<feature type="compositionally biased region" description="Basic and acidic residues" evidence="24">
    <location>
        <begin position="526"/>
        <end position="541"/>
    </location>
</feature>
<dbReference type="InterPro" id="IPR001878">
    <property type="entry name" value="Znf_CCHC"/>
</dbReference>
<feature type="domain" description="CCHC-type" evidence="25">
    <location>
        <begin position="645"/>
        <end position="659"/>
    </location>
</feature>
<evidence type="ECO:0000256" key="19">
    <source>
        <dbReference type="ARBA" id="ARBA00074290"/>
    </source>
</evidence>
<accession>A0AA88M4X5</accession>
<dbReference type="EMBL" id="JAUPFM010000014">
    <property type="protein sequence ID" value="KAK2830464.1"/>
    <property type="molecule type" value="Genomic_DNA"/>
</dbReference>
<dbReference type="FunFam" id="1.10.10.1460:FF:000001">
    <property type="entry name" value="DNA replication regulator Sld2"/>
    <property type="match status" value="1"/>
</dbReference>
<evidence type="ECO:0000256" key="1">
    <source>
        <dbReference type="ARBA" id="ARBA00001947"/>
    </source>
</evidence>
<dbReference type="CDD" id="cd22289">
    <property type="entry name" value="RecQL4_SLD2_NTD"/>
    <property type="match status" value="1"/>
</dbReference>
<feature type="compositionally biased region" description="Polar residues" evidence="24">
    <location>
        <begin position="408"/>
        <end position="425"/>
    </location>
</feature>
<evidence type="ECO:0000256" key="18">
    <source>
        <dbReference type="ARBA" id="ARBA00049360"/>
    </source>
</evidence>
<proteinExistence type="inferred from homology"/>
<dbReference type="PANTHER" id="PTHR13710:SF108">
    <property type="entry name" value="ATP-DEPENDENT DNA HELICASE Q4"/>
    <property type="match status" value="1"/>
</dbReference>
<dbReference type="SMART" id="SM00490">
    <property type="entry name" value="HELICc"/>
    <property type="match status" value="1"/>
</dbReference>
<dbReference type="PROSITE" id="PS51194">
    <property type="entry name" value="HELICASE_CTER"/>
    <property type="match status" value="1"/>
</dbReference>
<evidence type="ECO:0000313" key="28">
    <source>
        <dbReference type="EMBL" id="KAK2830464.1"/>
    </source>
</evidence>
<comment type="catalytic activity">
    <reaction evidence="16">
        <text>Couples ATP hydrolysis with the unwinding of duplex DNA by translocating in the 3'-5' direction.</text>
        <dbReference type="EC" id="5.6.2.4"/>
    </reaction>
</comment>
<keyword evidence="14" id="KW-0413">Isomerase</keyword>
<dbReference type="Pfam" id="PF00098">
    <property type="entry name" value="zf-CCHC"/>
    <property type="match status" value="1"/>
</dbReference>
<dbReference type="GO" id="GO:0008270">
    <property type="term" value="F:zinc ion binding"/>
    <property type="evidence" value="ECO:0007669"/>
    <property type="project" value="UniProtKB-KW"/>
</dbReference>
<protein>
    <recommendedName>
        <fullName evidence="19">ATP-dependent DNA helicase Q4</fullName>
        <ecNumber evidence="17">5.6.2.4</ecNumber>
    </recommendedName>
    <alternativeName>
        <fullName evidence="20">DNA 3'-5' helicase RecQ4</fullName>
    </alternativeName>
    <alternativeName>
        <fullName evidence="21">DNA helicase, RecQ-like type 4</fullName>
    </alternativeName>
    <alternativeName>
        <fullName evidence="22">RecQ protein-like 4</fullName>
    </alternativeName>
</protein>
<dbReference type="Pfam" id="PF00271">
    <property type="entry name" value="Helicase_C"/>
    <property type="match status" value="1"/>
</dbReference>
<dbReference type="GO" id="GO:0016787">
    <property type="term" value="F:hydrolase activity"/>
    <property type="evidence" value="ECO:0007669"/>
    <property type="project" value="UniProtKB-KW"/>
</dbReference>
<organism evidence="28 29">
    <name type="scientific">Channa striata</name>
    <name type="common">Snakehead murrel</name>
    <name type="synonym">Ophicephalus striatus</name>
    <dbReference type="NCBI Taxonomy" id="64152"/>
    <lineage>
        <taxon>Eukaryota</taxon>
        <taxon>Metazoa</taxon>
        <taxon>Chordata</taxon>
        <taxon>Craniata</taxon>
        <taxon>Vertebrata</taxon>
        <taxon>Euteleostomi</taxon>
        <taxon>Actinopterygii</taxon>
        <taxon>Neopterygii</taxon>
        <taxon>Teleostei</taxon>
        <taxon>Neoteleostei</taxon>
        <taxon>Acanthomorphata</taxon>
        <taxon>Anabantaria</taxon>
        <taxon>Anabantiformes</taxon>
        <taxon>Channoidei</taxon>
        <taxon>Channidae</taxon>
        <taxon>Channa</taxon>
    </lineage>
</organism>
<feature type="domain" description="Helicase C-terminal" evidence="27">
    <location>
        <begin position="1012"/>
        <end position="1179"/>
    </location>
</feature>
<evidence type="ECO:0000259" key="27">
    <source>
        <dbReference type="PROSITE" id="PS51194"/>
    </source>
</evidence>
<keyword evidence="7" id="KW-0479">Metal-binding</keyword>
<dbReference type="GO" id="GO:0005737">
    <property type="term" value="C:cytoplasm"/>
    <property type="evidence" value="ECO:0007669"/>
    <property type="project" value="UniProtKB-SubCell"/>
</dbReference>
<keyword evidence="5" id="KW-0963">Cytoplasm</keyword>
<keyword evidence="12" id="KW-0067">ATP-binding</keyword>
<feature type="compositionally biased region" description="Basic and acidic residues" evidence="24">
    <location>
        <begin position="1208"/>
        <end position="1224"/>
    </location>
</feature>
<comment type="similarity">
    <text evidence="4">Belongs to the helicase family. RecQ subfamily.</text>
</comment>
<dbReference type="InterPro" id="IPR011545">
    <property type="entry name" value="DEAD/DEAH_box_helicase_dom"/>
</dbReference>
<dbReference type="FunFam" id="3.40.50.300:FF:001084">
    <property type="entry name" value="RecQ like helicase 4"/>
    <property type="match status" value="1"/>
</dbReference>
<evidence type="ECO:0000256" key="5">
    <source>
        <dbReference type="ARBA" id="ARBA00022490"/>
    </source>
</evidence>
<keyword evidence="29" id="KW-1185">Reference proteome</keyword>
<evidence type="ECO:0000256" key="20">
    <source>
        <dbReference type="ARBA" id="ARBA00076756"/>
    </source>
</evidence>
<feature type="region of interest" description="Disordered" evidence="24">
    <location>
        <begin position="1208"/>
        <end position="1257"/>
    </location>
</feature>
<evidence type="ECO:0000256" key="13">
    <source>
        <dbReference type="ARBA" id="ARBA00023125"/>
    </source>
</evidence>
<dbReference type="SMART" id="SM00343">
    <property type="entry name" value="ZnF_C2HC"/>
    <property type="match status" value="1"/>
</dbReference>
<keyword evidence="9" id="KW-0378">Hydrolase</keyword>
<dbReference type="Gene3D" id="4.10.60.10">
    <property type="entry name" value="Zinc finger, CCHC-type"/>
    <property type="match status" value="1"/>
</dbReference>
<feature type="region of interest" description="Disordered" evidence="24">
    <location>
        <begin position="15"/>
        <end position="103"/>
    </location>
</feature>
<dbReference type="GO" id="GO:0005694">
    <property type="term" value="C:chromosome"/>
    <property type="evidence" value="ECO:0007669"/>
    <property type="project" value="TreeGrafter"/>
</dbReference>
<dbReference type="CDD" id="cd18018">
    <property type="entry name" value="DEXHc_RecQ4-like"/>
    <property type="match status" value="1"/>
</dbReference>
<keyword evidence="23" id="KW-0863">Zinc-finger</keyword>
<comment type="catalytic activity">
    <reaction evidence="18">
        <text>ATP + H2O = ADP + phosphate + H(+)</text>
        <dbReference type="Rhea" id="RHEA:13065"/>
        <dbReference type="ChEBI" id="CHEBI:15377"/>
        <dbReference type="ChEBI" id="CHEBI:15378"/>
        <dbReference type="ChEBI" id="CHEBI:30616"/>
        <dbReference type="ChEBI" id="CHEBI:43474"/>
        <dbReference type="ChEBI" id="CHEBI:456216"/>
    </reaction>
</comment>
<keyword evidence="8" id="KW-0547">Nucleotide-binding</keyword>
<keyword evidence="6" id="KW-0597">Phosphoprotein</keyword>
<evidence type="ECO:0000256" key="14">
    <source>
        <dbReference type="ARBA" id="ARBA00023235"/>
    </source>
</evidence>
<keyword evidence="15" id="KW-0539">Nucleus</keyword>
<dbReference type="FunFam" id="3.40.50.300:FF:000772">
    <property type="entry name" value="ATP-dependent DNA helicase Q4"/>
    <property type="match status" value="1"/>
</dbReference>
<dbReference type="GO" id="GO:0005634">
    <property type="term" value="C:nucleus"/>
    <property type="evidence" value="ECO:0007669"/>
    <property type="project" value="UniProtKB-SubCell"/>
</dbReference>
<keyword evidence="10" id="KW-0347">Helicase</keyword>
<dbReference type="InterPro" id="IPR027417">
    <property type="entry name" value="P-loop_NTPase"/>
</dbReference>
<evidence type="ECO:0000259" key="26">
    <source>
        <dbReference type="PROSITE" id="PS51192"/>
    </source>
</evidence>
<feature type="compositionally biased region" description="Basic and acidic residues" evidence="24">
    <location>
        <begin position="371"/>
        <end position="406"/>
    </location>
</feature>
<dbReference type="PROSITE" id="PS50158">
    <property type="entry name" value="ZF_CCHC"/>
    <property type="match status" value="1"/>
</dbReference>
<dbReference type="SMART" id="SM00487">
    <property type="entry name" value="DEXDc"/>
    <property type="match status" value="1"/>
</dbReference>
<reference evidence="28" key="1">
    <citation type="submission" date="2023-07" db="EMBL/GenBank/DDBJ databases">
        <title>Chromosome-level Genome Assembly of Striped Snakehead (Channa striata).</title>
        <authorList>
            <person name="Liu H."/>
        </authorList>
    </citation>
    <scope>NUCLEOTIDE SEQUENCE</scope>
    <source>
        <strain evidence="28">Gz</strain>
        <tissue evidence="28">Muscle</tissue>
    </source>
</reference>
<evidence type="ECO:0000256" key="16">
    <source>
        <dbReference type="ARBA" id="ARBA00034617"/>
    </source>
</evidence>
<feature type="compositionally biased region" description="Basic and acidic residues" evidence="24">
    <location>
        <begin position="26"/>
        <end position="52"/>
    </location>
</feature>
<evidence type="ECO:0000256" key="3">
    <source>
        <dbReference type="ARBA" id="ARBA00004496"/>
    </source>
</evidence>
<feature type="region of interest" description="Disordered" evidence="24">
    <location>
        <begin position="694"/>
        <end position="717"/>
    </location>
</feature>
<evidence type="ECO:0000256" key="4">
    <source>
        <dbReference type="ARBA" id="ARBA00005446"/>
    </source>
</evidence>
<feature type="compositionally biased region" description="Basic and acidic residues" evidence="24">
    <location>
        <begin position="198"/>
        <end position="215"/>
    </location>
</feature>
<dbReference type="GO" id="GO:0000724">
    <property type="term" value="P:double-strand break repair via homologous recombination"/>
    <property type="evidence" value="ECO:0007669"/>
    <property type="project" value="TreeGrafter"/>
</dbReference>
<sequence>MDRYNEVKLLLKGWEQGFVKQHQRKPNKEDIDQAPEETRKLYKEYRSLKQAKENSSSNAASGHDQSRPPTEVNTQPKESDCWGSHLNRSLLPASSPRLTSEDRDNLKASAQYYGLKLKNNLASLSKERPVSLKKPVVCGRLPRNSFKEKQTTQTNSPIASAATAKNIPAYSEASPSPREAETCLGSLSSNKLNPLEPEEPKEPFEPFRESSDRHAGTVSSCNSTSNGDSFKKGSISHLCSGSSLTHSPARTSAFLSSLSPQSNIGTSRQDVGATGQSIESKDILGDMKGHTEALETPHQNIGSAGSSFALRGSPQCLRGFSGGMRSKGVEGRPSPASRLSVVDKKWLERCQVFGEMEAEEMPGAGNQEISVEYRGERESNRETERDGRIGNGERKEAVDLERDEGLKSITSDKTCSDNAPFQQPTIKNKEEPIKKKREKRNGGNEIETEQMPPPILEDDGDTSSKSSGTKKTGRKRQREGEGMVGETTEEGGVKKKRRNGKKKEEGSDETHSPVQPGGKKRRTKKKGDEGGKGEEEIETKATEKKVLQENLLGEIEEEFVTRRMCHTKPVRPRSLNGAEGNFVKINLKKKSHVKGYALRGVALRKQLYMQKFQLKGERFGGGGGYFGRGRRGGFRGGLSRQGDTCYKCGGTGHWAIDCKGRAPPPPVLDEQPAEEEPFELPTLEEVARATGTLQPQPLVSSPCVKDEQQYQESEVDKRRNDEVLLNVIRPDYERPAPPPPMEPLYPLTDDGKMQAIPTEVHAALRDLGYESFRPGQEEAIMRILSGLSTLVVLSTGMGKSLCYQLPAYLYAQRSKCITLVISPLVSLMDDQLSGVPAKLKAACIHSNMTMKQREAAIEKVKSGQVCVLLLSPEALVGGGGSGTGCLPSAQELPPVAFACIDEAHCVSEWSHNFRPCYLRLCKVLRERLGVRCLLGLTATATLSTALDIARHLDIMDQDGIAVRSAAVPPNLHLSVSMDREKDHALVSLLKGDRFGCLDSIIVYCTRREETVRVAALLRTCLQGVLVKENKLTNGSSHTQSNPVGQRKKELARKKIRKPLKWQAESYHAGLSASERRRVQNNFMCGELRIVVATVAFGMGLDKSDVRGIIHYNMPKSFESYVQEIGRAGRDGEPAHCHLFLDPEGGDLHELRRHIYADTVDYYTVKRLVQKVFPQCKCKLIHQKQQELFKEVEDSELLEMMDVCDQENSLKLDSQSEIKQADKPDAAAAEQMSPPHSAEITHPEEKAEAEEEDEQDRKETLLVKDDNADAPVKHQVVEVKAAGDWPRDREEERGDWPRERVCHTHERAIPIQQTVEALDITEEGVETLLCYLELHPQRFVELLHPTLSVCKISCYDGPRQLQKITKICPPVAVVLARKRMAGEQVETCDQLEFDVVEVSDTMGWQLPLVKRGLRQLQWSTDRAGGRSGIHVEFSSPSFYFRSYGDLSDEEIDRVCQFLHNRVQDQERTQLYQLTACFKAFKSVAFQSVLPCIDDLDESRSVNLKNLLSEYFDKRQDRDHALKPVDIEELDRFKLLDWESQIRADIRSFLATRSDEKFSGRAVARILHGIGSPCYPAQTYGRDRHFWRKYIQFDFNQLIRLATQEIICFK</sequence>
<dbReference type="Proteomes" id="UP001187415">
    <property type="component" value="Unassembled WGS sequence"/>
</dbReference>
<comment type="caution">
    <text evidence="28">The sequence shown here is derived from an EMBL/GenBank/DDBJ whole genome shotgun (WGS) entry which is preliminary data.</text>
</comment>
<evidence type="ECO:0000256" key="21">
    <source>
        <dbReference type="ARBA" id="ARBA00078242"/>
    </source>
</evidence>
<evidence type="ECO:0000256" key="2">
    <source>
        <dbReference type="ARBA" id="ARBA00004123"/>
    </source>
</evidence>
<name>A0AA88M4X5_CHASR</name>
<dbReference type="Gene3D" id="1.10.10.1460">
    <property type="match status" value="1"/>
</dbReference>
<evidence type="ECO:0000256" key="9">
    <source>
        <dbReference type="ARBA" id="ARBA00022801"/>
    </source>
</evidence>
<feature type="region of interest" description="Disordered" evidence="24">
    <location>
        <begin position="357"/>
        <end position="541"/>
    </location>
</feature>
<dbReference type="EC" id="5.6.2.4" evidence="17"/>
<feature type="region of interest" description="Disordered" evidence="24">
    <location>
        <begin position="143"/>
        <end position="227"/>
    </location>
</feature>
<keyword evidence="11" id="KW-0862">Zinc</keyword>
<dbReference type="GO" id="GO:0043138">
    <property type="term" value="F:3'-5' DNA helicase activity"/>
    <property type="evidence" value="ECO:0007669"/>
    <property type="project" value="UniProtKB-EC"/>
</dbReference>
<dbReference type="GO" id="GO:0003677">
    <property type="term" value="F:DNA binding"/>
    <property type="evidence" value="ECO:0007669"/>
    <property type="project" value="UniProtKB-KW"/>
</dbReference>
<evidence type="ECO:0000256" key="12">
    <source>
        <dbReference type="ARBA" id="ARBA00022840"/>
    </source>
</evidence>
<dbReference type="InterPro" id="IPR001650">
    <property type="entry name" value="Helicase_C-like"/>
</dbReference>
<dbReference type="SUPFAM" id="SSF52540">
    <property type="entry name" value="P-loop containing nucleoside triphosphate hydrolases"/>
    <property type="match status" value="1"/>
</dbReference>
<keyword evidence="13" id="KW-0238">DNA-binding</keyword>
<evidence type="ECO:0000256" key="22">
    <source>
        <dbReference type="ARBA" id="ARBA00084018"/>
    </source>
</evidence>
<dbReference type="GO" id="GO:0009378">
    <property type="term" value="F:four-way junction helicase activity"/>
    <property type="evidence" value="ECO:0007669"/>
    <property type="project" value="TreeGrafter"/>
</dbReference>
<evidence type="ECO:0000256" key="7">
    <source>
        <dbReference type="ARBA" id="ARBA00022723"/>
    </source>
</evidence>
<feature type="compositionally biased region" description="Basic and acidic residues" evidence="24">
    <location>
        <begin position="502"/>
        <end position="511"/>
    </location>
</feature>
<feature type="compositionally biased region" description="Basic and acidic residues" evidence="24">
    <location>
        <begin position="704"/>
        <end position="717"/>
    </location>
</feature>
<evidence type="ECO:0000256" key="24">
    <source>
        <dbReference type="SAM" id="MobiDB-lite"/>
    </source>
</evidence>
<dbReference type="GO" id="GO:0000723">
    <property type="term" value="P:telomere maintenance"/>
    <property type="evidence" value="ECO:0007669"/>
    <property type="project" value="TreeGrafter"/>
</dbReference>
<evidence type="ECO:0000256" key="17">
    <source>
        <dbReference type="ARBA" id="ARBA00034808"/>
    </source>
</evidence>
<evidence type="ECO:0000256" key="8">
    <source>
        <dbReference type="ARBA" id="ARBA00022741"/>
    </source>
</evidence>
<comment type="cofactor">
    <cofactor evidence="1">
        <name>Zn(2+)</name>
        <dbReference type="ChEBI" id="CHEBI:29105"/>
    </cofactor>
</comment>
<evidence type="ECO:0000256" key="10">
    <source>
        <dbReference type="ARBA" id="ARBA00022806"/>
    </source>
</evidence>
<evidence type="ECO:0000256" key="11">
    <source>
        <dbReference type="ARBA" id="ARBA00022833"/>
    </source>
</evidence>
<dbReference type="InterPro" id="IPR036875">
    <property type="entry name" value="Znf_CCHC_sf"/>
</dbReference>
<gene>
    <name evidence="28" type="ORF">Q5P01_018395</name>
</gene>
<dbReference type="PROSITE" id="PS51192">
    <property type="entry name" value="HELICASE_ATP_BIND_1"/>
    <property type="match status" value="1"/>
</dbReference>
<feature type="compositionally biased region" description="Polar residues" evidence="24">
    <location>
        <begin position="67"/>
        <end position="76"/>
    </location>
</feature>
<dbReference type="Pfam" id="PF00270">
    <property type="entry name" value="DEAD"/>
    <property type="match status" value="1"/>
</dbReference>
<dbReference type="Gene3D" id="3.40.50.300">
    <property type="entry name" value="P-loop containing nucleotide triphosphate hydrolases"/>
    <property type="match status" value="2"/>
</dbReference>